<protein>
    <submittedName>
        <fullName evidence="1">Uncharacterized protein</fullName>
    </submittedName>
</protein>
<dbReference type="EMBL" id="CAJNOJ010000205">
    <property type="protein sequence ID" value="CAF1287378.1"/>
    <property type="molecule type" value="Genomic_DNA"/>
</dbReference>
<sequence length="119" mass="13331">MSTIFQNNDTILNDRKALGPPSYRLQKIFKERSFTEKLLFPSNTVIPFSALDSNRVVAVPLSFFIDDDARKTAALAARADYPKNEDTHLFIDATGETTTTDSILACLKNLKRRGTAMFV</sequence>
<dbReference type="Proteomes" id="UP000663828">
    <property type="component" value="Unassembled WGS sequence"/>
</dbReference>
<gene>
    <name evidence="2" type="ORF">EDS130_LOCUS29891</name>
    <name evidence="1" type="ORF">XAT740_LOCUS13806</name>
</gene>
<organism evidence="1 3">
    <name type="scientific">Adineta ricciae</name>
    <name type="common">Rotifer</name>
    <dbReference type="NCBI Taxonomy" id="249248"/>
    <lineage>
        <taxon>Eukaryota</taxon>
        <taxon>Metazoa</taxon>
        <taxon>Spiralia</taxon>
        <taxon>Gnathifera</taxon>
        <taxon>Rotifera</taxon>
        <taxon>Eurotatoria</taxon>
        <taxon>Bdelloidea</taxon>
        <taxon>Adinetida</taxon>
        <taxon>Adinetidae</taxon>
        <taxon>Adineta</taxon>
    </lineage>
</organism>
<dbReference type="AlphaFoldDB" id="A0A814HQR0"/>
<dbReference type="EMBL" id="CAJNOR010000810">
    <property type="protein sequence ID" value="CAF1012653.1"/>
    <property type="molecule type" value="Genomic_DNA"/>
</dbReference>
<dbReference type="Proteomes" id="UP000663852">
    <property type="component" value="Unassembled WGS sequence"/>
</dbReference>
<name>A0A814HQR0_ADIRI</name>
<accession>A0A814HQR0</accession>
<comment type="caution">
    <text evidence="1">The sequence shown here is derived from an EMBL/GenBank/DDBJ whole genome shotgun (WGS) entry which is preliminary data.</text>
</comment>
<evidence type="ECO:0000313" key="3">
    <source>
        <dbReference type="Proteomes" id="UP000663828"/>
    </source>
</evidence>
<reference evidence="1" key="1">
    <citation type="submission" date="2021-02" db="EMBL/GenBank/DDBJ databases">
        <authorList>
            <person name="Nowell W R."/>
        </authorList>
    </citation>
    <scope>NUCLEOTIDE SEQUENCE</scope>
</reference>
<evidence type="ECO:0000313" key="1">
    <source>
        <dbReference type="EMBL" id="CAF1012653.1"/>
    </source>
</evidence>
<evidence type="ECO:0000313" key="2">
    <source>
        <dbReference type="EMBL" id="CAF1287378.1"/>
    </source>
</evidence>
<proteinExistence type="predicted"/>
<keyword evidence="3" id="KW-1185">Reference proteome</keyword>